<evidence type="ECO:0000313" key="4">
    <source>
        <dbReference type="Proteomes" id="UP001162640"/>
    </source>
</evidence>
<reference evidence="4" key="1">
    <citation type="journal article" date="2023" name="Commun. Biol.">
        <title>Genome analysis of Parmales, the sister group of diatoms, reveals the evolutionary specialization of diatoms from phago-mixotrophs to photoautotrophs.</title>
        <authorList>
            <person name="Ban H."/>
            <person name="Sato S."/>
            <person name="Yoshikawa S."/>
            <person name="Yamada K."/>
            <person name="Nakamura Y."/>
            <person name="Ichinomiya M."/>
            <person name="Sato N."/>
            <person name="Blanc-Mathieu R."/>
            <person name="Endo H."/>
            <person name="Kuwata A."/>
            <person name="Ogata H."/>
        </authorList>
    </citation>
    <scope>NUCLEOTIDE SEQUENCE [LARGE SCALE GENOMIC DNA]</scope>
</reference>
<comment type="caution">
    <text evidence="3">The sequence shown here is derived from an EMBL/GenBank/DDBJ whole genome shotgun (WGS) entry which is preliminary data.</text>
</comment>
<dbReference type="EMBL" id="BLQM01000348">
    <property type="protein sequence ID" value="GMH84699.1"/>
    <property type="molecule type" value="Genomic_DNA"/>
</dbReference>
<feature type="transmembrane region" description="Helical" evidence="2">
    <location>
        <begin position="290"/>
        <end position="310"/>
    </location>
</feature>
<sequence length="325" mass="36388">MFFETCMMRVDHLPLGMSAEGTNLDVCLTCTNCPEEGGECLHNFKRADSLMCDVCPGSETEILGNCQTCPSTFGEFLTFPPVTIALVLLLVVSMVLTISSYKPEGAEGIGVMRAGAEVGSNTGTTGAGVTTRVVVEGSSSVEGRAGRLGRAEKENVSVENNKEEKEDKEDSKREDEDKETMHPGGGGQRPQRRKKRWCSFWWWWWQCTNKGWTFLSNFKWDVTNTIRAKQLGASVQILQVFARLSPNMADWFLVVANRFSQLSLPVVEVQPVCSSWYEALSRSEWAFLKAWFLFLLLHAVIMGLCQTSILGRNLLLQTSFKRWDL</sequence>
<accession>A0A9W7BDL0</accession>
<name>A0A9W7BDL0_9STRA</name>
<gene>
    <name evidence="3" type="ORF">TL16_g09999</name>
</gene>
<keyword evidence="2" id="KW-0812">Transmembrane</keyword>
<keyword evidence="2" id="KW-0472">Membrane</keyword>
<protein>
    <submittedName>
        <fullName evidence="3">Uncharacterized protein</fullName>
    </submittedName>
</protein>
<evidence type="ECO:0000313" key="3">
    <source>
        <dbReference type="EMBL" id="GMH84699.1"/>
    </source>
</evidence>
<feature type="compositionally biased region" description="Basic and acidic residues" evidence="1">
    <location>
        <begin position="149"/>
        <end position="181"/>
    </location>
</feature>
<keyword evidence="2" id="KW-1133">Transmembrane helix</keyword>
<organism evidence="3 4">
    <name type="scientific">Triparma laevis f. inornata</name>
    <dbReference type="NCBI Taxonomy" id="1714386"/>
    <lineage>
        <taxon>Eukaryota</taxon>
        <taxon>Sar</taxon>
        <taxon>Stramenopiles</taxon>
        <taxon>Ochrophyta</taxon>
        <taxon>Bolidophyceae</taxon>
        <taxon>Parmales</taxon>
        <taxon>Triparmaceae</taxon>
        <taxon>Triparma</taxon>
    </lineage>
</organism>
<dbReference type="AlphaFoldDB" id="A0A9W7BDL0"/>
<proteinExistence type="predicted"/>
<feature type="compositionally biased region" description="Low complexity" evidence="1">
    <location>
        <begin position="118"/>
        <end position="143"/>
    </location>
</feature>
<feature type="transmembrane region" description="Helical" evidence="2">
    <location>
        <begin position="79"/>
        <end position="98"/>
    </location>
</feature>
<evidence type="ECO:0000256" key="2">
    <source>
        <dbReference type="SAM" id="Phobius"/>
    </source>
</evidence>
<feature type="region of interest" description="Disordered" evidence="1">
    <location>
        <begin position="118"/>
        <end position="192"/>
    </location>
</feature>
<dbReference type="Proteomes" id="UP001162640">
    <property type="component" value="Unassembled WGS sequence"/>
</dbReference>
<evidence type="ECO:0000256" key="1">
    <source>
        <dbReference type="SAM" id="MobiDB-lite"/>
    </source>
</evidence>